<dbReference type="PROSITE" id="PS00211">
    <property type="entry name" value="ABC_TRANSPORTER_1"/>
    <property type="match status" value="1"/>
</dbReference>
<dbReference type="InterPro" id="IPR003593">
    <property type="entry name" value="AAA+_ATPase"/>
</dbReference>
<dbReference type="SMART" id="SM00382">
    <property type="entry name" value="AAA"/>
    <property type="match status" value="1"/>
</dbReference>
<dbReference type="Gene3D" id="3.40.50.300">
    <property type="entry name" value="P-loop containing nucleotide triphosphate hydrolases"/>
    <property type="match status" value="1"/>
</dbReference>
<dbReference type="GO" id="GO:0016887">
    <property type="term" value="F:ATP hydrolysis activity"/>
    <property type="evidence" value="ECO:0007669"/>
    <property type="project" value="InterPro"/>
</dbReference>
<keyword evidence="6" id="KW-0378">Hydrolase</keyword>
<dbReference type="SUPFAM" id="SSF52540">
    <property type="entry name" value="P-loop containing nucleoside triphosphate hydrolases"/>
    <property type="match status" value="1"/>
</dbReference>
<dbReference type="GO" id="GO:0042626">
    <property type="term" value="F:ATPase-coupled transmembrane transporter activity"/>
    <property type="evidence" value="ECO:0007669"/>
    <property type="project" value="TreeGrafter"/>
</dbReference>
<dbReference type="InterPro" id="IPR050095">
    <property type="entry name" value="ECF_ABC_transporter_ATP-bd"/>
</dbReference>
<evidence type="ECO:0000256" key="2">
    <source>
        <dbReference type="ARBA" id="ARBA00022448"/>
    </source>
</evidence>
<evidence type="ECO:0000313" key="7">
    <source>
        <dbReference type="Proteomes" id="UP000552045"/>
    </source>
</evidence>
<sequence length="226" mass="23869">MPADIRFDGVSLRYGDTAVLEEIDVRIAAQRTAVIGANGSGKSSFVRMLNGLAVPSTGTVQVLGMDPAREAKALRSRVGFIFANADAQILMPTPVEDVALSLRGLPRAEARGRALEVLDRFGLGAFAEAPAAELSGGQKQLLAIASILATEPELVVADEPTTMLDRRNARMIGDLLLEGIETPVVFVTHDLELAARCDEAVLFDEGRVVSRGRPDAVIAAYCGAVG</sequence>
<keyword evidence="3" id="KW-0547">Nucleotide-binding</keyword>
<accession>A0A7Y9EWS2</accession>
<comment type="similarity">
    <text evidence="1">Belongs to the ABC transporter superfamily.</text>
</comment>
<dbReference type="InterPro" id="IPR003439">
    <property type="entry name" value="ABC_transporter-like_ATP-bd"/>
</dbReference>
<keyword evidence="4 6" id="KW-0067">ATP-binding</keyword>
<evidence type="ECO:0000313" key="6">
    <source>
        <dbReference type="EMBL" id="NYD55377.1"/>
    </source>
</evidence>
<reference evidence="6 7" key="1">
    <citation type="submission" date="2020-07" db="EMBL/GenBank/DDBJ databases">
        <title>Sequencing the genomes of 1000 actinobacteria strains.</title>
        <authorList>
            <person name="Klenk H.-P."/>
        </authorList>
    </citation>
    <scope>NUCLEOTIDE SEQUENCE [LARGE SCALE GENOMIC DNA]</scope>
    <source>
        <strain evidence="6 7">DSM 22185</strain>
    </source>
</reference>
<dbReference type="PROSITE" id="PS50893">
    <property type="entry name" value="ABC_TRANSPORTER_2"/>
    <property type="match status" value="1"/>
</dbReference>
<comment type="caution">
    <text evidence="6">The sequence shown here is derived from an EMBL/GenBank/DDBJ whole genome shotgun (WGS) entry which is preliminary data.</text>
</comment>
<dbReference type="InterPro" id="IPR017871">
    <property type="entry name" value="ABC_transporter-like_CS"/>
</dbReference>
<proteinExistence type="inferred from homology"/>
<evidence type="ECO:0000256" key="3">
    <source>
        <dbReference type="ARBA" id="ARBA00022741"/>
    </source>
</evidence>
<dbReference type="PANTHER" id="PTHR43553:SF24">
    <property type="entry name" value="ENERGY-COUPLING FACTOR TRANSPORTER ATP-BINDING PROTEIN ECFA1"/>
    <property type="match status" value="1"/>
</dbReference>
<evidence type="ECO:0000256" key="1">
    <source>
        <dbReference type="ARBA" id="ARBA00005417"/>
    </source>
</evidence>
<dbReference type="Pfam" id="PF00005">
    <property type="entry name" value="ABC_tran"/>
    <property type="match status" value="1"/>
</dbReference>
<dbReference type="GO" id="GO:0043190">
    <property type="term" value="C:ATP-binding cassette (ABC) transporter complex"/>
    <property type="evidence" value="ECO:0007669"/>
    <property type="project" value="TreeGrafter"/>
</dbReference>
<evidence type="ECO:0000259" key="5">
    <source>
        <dbReference type="PROSITE" id="PS50893"/>
    </source>
</evidence>
<dbReference type="EMBL" id="JACCBH010000001">
    <property type="protein sequence ID" value="NYD55377.1"/>
    <property type="molecule type" value="Genomic_DNA"/>
</dbReference>
<dbReference type="CDD" id="cd03225">
    <property type="entry name" value="ABC_cobalt_CbiO_domain1"/>
    <property type="match status" value="1"/>
</dbReference>
<dbReference type="EC" id="3.6.3.-" evidence="6"/>
<gene>
    <name evidence="6" type="ORF">BKA02_002432</name>
</gene>
<keyword evidence="7" id="KW-1185">Reference proteome</keyword>
<keyword evidence="2" id="KW-0813">Transport</keyword>
<dbReference type="PANTHER" id="PTHR43553">
    <property type="entry name" value="HEAVY METAL TRANSPORTER"/>
    <property type="match status" value="1"/>
</dbReference>
<dbReference type="AlphaFoldDB" id="A0A7Y9EWS2"/>
<dbReference type="GO" id="GO:0005524">
    <property type="term" value="F:ATP binding"/>
    <property type="evidence" value="ECO:0007669"/>
    <property type="project" value="UniProtKB-KW"/>
</dbReference>
<dbReference type="Proteomes" id="UP000552045">
    <property type="component" value="Unassembled WGS sequence"/>
</dbReference>
<dbReference type="RefSeq" id="WP_179434422.1">
    <property type="nucleotide sequence ID" value="NZ_BAABLC010000006.1"/>
</dbReference>
<dbReference type="InterPro" id="IPR015856">
    <property type="entry name" value="ABC_transpr_CbiO/EcfA_su"/>
</dbReference>
<protein>
    <submittedName>
        <fullName evidence="6">Biotin transport system ATP-binding protein</fullName>
        <ecNumber evidence="6">3.6.3.-</ecNumber>
    </submittedName>
</protein>
<organism evidence="6 7">
    <name type="scientific">Microbacterium pseudoresistens</name>
    <dbReference type="NCBI Taxonomy" id="640634"/>
    <lineage>
        <taxon>Bacteria</taxon>
        <taxon>Bacillati</taxon>
        <taxon>Actinomycetota</taxon>
        <taxon>Actinomycetes</taxon>
        <taxon>Micrococcales</taxon>
        <taxon>Microbacteriaceae</taxon>
        <taxon>Microbacterium</taxon>
    </lineage>
</organism>
<evidence type="ECO:0000256" key="4">
    <source>
        <dbReference type="ARBA" id="ARBA00022840"/>
    </source>
</evidence>
<feature type="domain" description="ABC transporter" evidence="5">
    <location>
        <begin position="5"/>
        <end position="225"/>
    </location>
</feature>
<dbReference type="InterPro" id="IPR027417">
    <property type="entry name" value="P-loop_NTPase"/>
</dbReference>
<name>A0A7Y9EWS2_9MICO</name>